<dbReference type="AlphaFoldDB" id="A0A1H4A311"/>
<dbReference type="OrthoDB" id="661329at2"/>
<evidence type="ECO:0008006" key="3">
    <source>
        <dbReference type="Google" id="ProtNLM"/>
    </source>
</evidence>
<gene>
    <name evidence="1" type="ORF">SAMN05192529_11333</name>
</gene>
<dbReference type="Proteomes" id="UP000199041">
    <property type="component" value="Unassembled WGS sequence"/>
</dbReference>
<keyword evidence="2" id="KW-1185">Reference proteome</keyword>
<proteinExistence type="predicted"/>
<reference evidence="1 2" key="1">
    <citation type="submission" date="2016-10" db="EMBL/GenBank/DDBJ databases">
        <authorList>
            <person name="de Groot N.N."/>
        </authorList>
    </citation>
    <scope>NUCLEOTIDE SEQUENCE [LARGE SCALE GENOMIC DNA]</scope>
    <source>
        <strain evidence="1 2">Vu-144</strain>
    </source>
</reference>
<name>A0A1H4A311_9BACT</name>
<sequence>MRYFSPFSIKTIVETINASWLLIIMTGILLLAGVQRISAQITPPGLSNTKIISWMAVGLEQSIDSAQNWQSNSFIGYGRMSNPEGSYDLFKKPSIWVLNEEIKRKLSKHFNVTGGLSLRKQYIYEKTAPYHKAASDIKKELMLYGILSYGWSRSPIKWNLDFRPEYRTFYMPEFSSTDTRKAFRARFKLRSMIPLTANREHTLIFYAESLFQNKMTKIKPKDDAGNNTQQPDAINSKNNWSGFGYEDSYFCGFYRYAPAALPFYAEIGYMNNLVGSNPSYTMHHIALDIIFKDIF</sequence>
<dbReference type="STRING" id="551991.SAMN05192529_11333"/>
<dbReference type="EMBL" id="FNQY01000013">
    <property type="protein sequence ID" value="SEA30429.1"/>
    <property type="molecule type" value="Genomic_DNA"/>
</dbReference>
<organism evidence="1 2">
    <name type="scientific">Arachidicoccus rhizosphaerae</name>
    <dbReference type="NCBI Taxonomy" id="551991"/>
    <lineage>
        <taxon>Bacteria</taxon>
        <taxon>Pseudomonadati</taxon>
        <taxon>Bacteroidota</taxon>
        <taxon>Chitinophagia</taxon>
        <taxon>Chitinophagales</taxon>
        <taxon>Chitinophagaceae</taxon>
        <taxon>Arachidicoccus</taxon>
    </lineage>
</organism>
<evidence type="ECO:0000313" key="2">
    <source>
        <dbReference type="Proteomes" id="UP000199041"/>
    </source>
</evidence>
<protein>
    <recommendedName>
        <fullName evidence="3">DUF2490 domain-containing protein</fullName>
    </recommendedName>
</protein>
<accession>A0A1H4A311</accession>
<evidence type="ECO:0000313" key="1">
    <source>
        <dbReference type="EMBL" id="SEA30429.1"/>
    </source>
</evidence>
<dbReference type="InterPro" id="IPR019619">
    <property type="entry name" value="DUF2490"/>
</dbReference>
<dbReference type="Pfam" id="PF10677">
    <property type="entry name" value="DUF2490"/>
    <property type="match status" value="1"/>
</dbReference>